<keyword evidence="1" id="KW-0238">DNA-binding</keyword>
<sequence>MNIAEQIILKRKEINMTQKELAEKLGVSDKTVSRYEQGTSIPDVQMLKKIGDILSIDFKAYFEQDLKQQTPKKLNDYEEMKKFRKGYFMSFFLFLFSAFLIFLIKSSNGQTDSISYILNPFFLIMALIMVMYAIMVYSLRMIGYLFFLKDKKDKKIYYKEIFSSIFMLSLALLFLVFSFIA</sequence>
<dbReference type="EMBL" id="LR215050">
    <property type="protein sequence ID" value="VEU83237.1"/>
    <property type="molecule type" value="Genomic_DNA"/>
</dbReference>
<dbReference type="InterPro" id="IPR001387">
    <property type="entry name" value="Cro/C1-type_HTH"/>
</dbReference>
<organism evidence="4 5">
    <name type="scientific">Acholeplasma hippikon</name>
    <dbReference type="NCBI Taxonomy" id="264636"/>
    <lineage>
        <taxon>Bacteria</taxon>
        <taxon>Bacillati</taxon>
        <taxon>Mycoplasmatota</taxon>
        <taxon>Mollicutes</taxon>
        <taxon>Acholeplasmatales</taxon>
        <taxon>Acholeplasmataceae</taxon>
        <taxon>Acholeplasma</taxon>
    </lineage>
</organism>
<dbReference type="PANTHER" id="PTHR46558:SF11">
    <property type="entry name" value="HTH-TYPE TRANSCRIPTIONAL REGULATOR XRE"/>
    <property type="match status" value="1"/>
</dbReference>
<dbReference type="PANTHER" id="PTHR46558">
    <property type="entry name" value="TRACRIPTIONAL REGULATORY PROTEIN-RELATED-RELATED"/>
    <property type="match status" value="1"/>
</dbReference>
<proteinExistence type="predicted"/>
<dbReference type="CDD" id="cd00093">
    <property type="entry name" value="HTH_XRE"/>
    <property type="match status" value="1"/>
</dbReference>
<feature type="transmembrane region" description="Helical" evidence="2">
    <location>
        <begin position="116"/>
        <end position="139"/>
    </location>
</feature>
<evidence type="ECO:0000256" key="1">
    <source>
        <dbReference type="ARBA" id="ARBA00023125"/>
    </source>
</evidence>
<keyword evidence="2" id="KW-0812">Transmembrane</keyword>
<keyword evidence="2" id="KW-0472">Membrane</keyword>
<gene>
    <name evidence="4" type="ORF">NCTC10172_01312</name>
</gene>
<name>A0A449BLC2_9MOLU</name>
<evidence type="ECO:0000313" key="4">
    <source>
        <dbReference type="EMBL" id="VEU83237.1"/>
    </source>
</evidence>
<dbReference type="PROSITE" id="PS50943">
    <property type="entry name" value="HTH_CROC1"/>
    <property type="match status" value="1"/>
</dbReference>
<feature type="transmembrane region" description="Helical" evidence="2">
    <location>
        <begin position="86"/>
        <end position="104"/>
    </location>
</feature>
<dbReference type="RefSeq" id="WP_035368710.1">
    <property type="nucleotide sequence ID" value="NZ_LR215050.1"/>
</dbReference>
<accession>A0A449BLC2</accession>
<dbReference type="Proteomes" id="UP000290909">
    <property type="component" value="Chromosome"/>
</dbReference>
<reference evidence="4 5" key="1">
    <citation type="submission" date="2019-01" db="EMBL/GenBank/DDBJ databases">
        <authorList>
            <consortium name="Pathogen Informatics"/>
        </authorList>
    </citation>
    <scope>NUCLEOTIDE SEQUENCE [LARGE SCALE GENOMIC DNA]</scope>
    <source>
        <strain evidence="4 5">NCTC10172</strain>
    </source>
</reference>
<dbReference type="Gene3D" id="1.10.260.40">
    <property type="entry name" value="lambda repressor-like DNA-binding domains"/>
    <property type="match status" value="1"/>
</dbReference>
<dbReference type="AlphaFoldDB" id="A0A449BLC2"/>
<evidence type="ECO:0000259" key="3">
    <source>
        <dbReference type="PROSITE" id="PS50943"/>
    </source>
</evidence>
<keyword evidence="2" id="KW-1133">Transmembrane helix</keyword>
<dbReference type="InterPro" id="IPR010982">
    <property type="entry name" value="Lambda_DNA-bd_dom_sf"/>
</dbReference>
<dbReference type="SMART" id="SM00530">
    <property type="entry name" value="HTH_XRE"/>
    <property type="match status" value="1"/>
</dbReference>
<keyword evidence="5" id="KW-1185">Reference proteome</keyword>
<protein>
    <submittedName>
        <fullName evidence="4">Transcriptional repressor DicA</fullName>
    </submittedName>
</protein>
<feature type="transmembrane region" description="Helical" evidence="2">
    <location>
        <begin position="160"/>
        <end position="180"/>
    </location>
</feature>
<dbReference type="KEGG" id="ahk:NCTC10172_01312"/>
<dbReference type="Pfam" id="PF01381">
    <property type="entry name" value="HTH_3"/>
    <property type="match status" value="1"/>
</dbReference>
<evidence type="ECO:0000313" key="5">
    <source>
        <dbReference type="Proteomes" id="UP000290909"/>
    </source>
</evidence>
<dbReference type="SUPFAM" id="SSF47413">
    <property type="entry name" value="lambda repressor-like DNA-binding domains"/>
    <property type="match status" value="1"/>
</dbReference>
<evidence type="ECO:0000256" key="2">
    <source>
        <dbReference type="SAM" id="Phobius"/>
    </source>
</evidence>
<dbReference type="GO" id="GO:0003677">
    <property type="term" value="F:DNA binding"/>
    <property type="evidence" value="ECO:0007669"/>
    <property type="project" value="UniProtKB-KW"/>
</dbReference>
<dbReference type="STRING" id="1408416.GCA_000702765_00475"/>
<feature type="domain" description="HTH cro/C1-type" evidence="3">
    <location>
        <begin position="7"/>
        <end position="61"/>
    </location>
</feature>